<proteinExistence type="predicted"/>
<dbReference type="Proteomes" id="UP000182484">
    <property type="component" value="Unassembled WGS sequence"/>
</dbReference>
<evidence type="ECO:0000313" key="2">
    <source>
        <dbReference type="Proteomes" id="UP000182484"/>
    </source>
</evidence>
<reference evidence="1 2" key="1">
    <citation type="submission" date="2016-09" db="EMBL/GenBank/DDBJ databases">
        <authorList>
            <person name="Kumanski S."/>
            <person name="Beatrice B."/>
        </authorList>
    </citation>
    <scope>NUCLEOTIDE SEQUENCE [LARGE SCALE GENOMIC DNA]</scope>
    <source>
        <strain evidence="1">Mankind</strain>
    </source>
</reference>
<dbReference type="EMBL" id="FMTB01000001">
    <property type="protein sequence ID" value="SCW07850.1"/>
    <property type="molecule type" value="Genomic_DNA"/>
</dbReference>
<evidence type="ECO:0000313" key="1">
    <source>
        <dbReference type="EMBL" id="SCW07850.1"/>
    </source>
</evidence>
<organism evidence="1 2">
    <name type="scientific">Neisseria gonorrhoeae</name>
    <dbReference type="NCBI Taxonomy" id="485"/>
    <lineage>
        <taxon>Bacteria</taxon>
        <taxon>Pseudomonadati</taxon>
        <taxon>Pseudomonadota</taxon>
        <taxon>Betaproteobacteria</taxon>
        <taxon>Neisseriales</taxon>
        <taxon>Neisseriaceae</taxon>
        <taxon>Neisseria</taxon>
    </lineage>
</organism>
<sequence>MSDFFVTKLQILYYNSTRFPLSDGVPFKI</sequence>
<gene>
    <name evidence="1" type="ORF">ESCNG_10207</name>
</gene>
<name>A0AB74ELN1_NEIGO</name>
<protein>
    <submittedName>
        <fullName evidence="1">Uncharacterized protein</fullName>
    </submittedName>
</protein>
<dbReference type="AlphaFoldDB" id="A0AB74ELN1"/>
<accession>A0AB74ELN1</accession>
<comment type="caution">
    <text evidence="1">The sequence shown here is derived from an EMBL/GenBank/DDBJ whole genome shotgun (WGS) entry which is preliminary data.</text>
</comment>